<dbReference type="InterPro" id="IPR011051">
    <property type="entry name" value="RmlC_Cupin_sf"/>
</dbReference>
<dbReference type="SUPFAM" id="SSF51182">
    <property type="entry name" value="RmlC-like cupins"/>
    <property type="match status" value="1"/>
</dbReference>
<dbReference type="EMBL" id="UINC01033035">
    <property type="protein sequence ID" value="SVB21669.1"/>
    <property type="molecule type" value="Genomic_DNA"/>
</dbReference>
<name>A0A382C714_9ZZZZ</name>
<sequence length="46" mass="5310">MSDSYQPENYTGFRPDDPLIEVRWPVDPMATSNRDRGFVYFASPAL</sequence>
<evidence type="ECO:0008006" key="2">
    <source>
        <dbReference type="Google" id="ProtNLM"/>
    </source>
</evidence>
<accession>A0A382C714</accession>
<evidence type="ECO:0000313" key="1">
    <source>
        <dbReference type="EMBL" id="SVB21669.1"/>
    </source>
</evidence>
<protein>
    <recommendedName>
        <fullName evidence="2">dTDP-4-dehydrorhamnose 3,5-epimerase</fullName>
    </recommendedName>
</protein>
<reference evidence="1" key="1">
    <citation type="submission" date="2018-05" db="EMBL/GenBank/DDBJ databases">
        <authorList>
            <person name="Lanie J.A."/>
            <person name="Ng W.-L."/>
            <person name="Kazmierczak K.M."/>
            <person name="Andrzejewski T.M."/>
            <person name="Davidsen T.M."/>
            <person name="Wayne K.J."/>
            <person name="Tettelin H."/>
            <person name="Glass J.I."/>
            <person name="Rusch D."/>
            <person name="Podicherti R."/>
            <person name="Tsui H.-C.T."/>
            <person name="Winkler M.E."/>
        </authorList>
    </citation>
    <scope>NUCLEOTIDE SEQUENCE</scope>
</reference>
<dbReference type="AlphaFoldDB" id="A0A382C714"/>
<proteinExistence type="predicted"/>
<gene>
    <name evidence="1" type="ORF">METZ01_LOCUS174523</name>
</gene>
<dbReference type="InterPro" id="IPR014710">
    <property type="entry name" value="RmlC-like_jellyroll"/>
</dbReference>
<organism evidence="1">
    <name type="scientific">marine metagenome</name>
    <dbReference type="NCBI Taxonomy" id="408172"/>
    <lineage>
        <taxon>unclassified sequences</taxon>
        <taxon>metagenomes</taxon>
        <taxon>ecological metagenomes</taxon>
    </lineage>
</organism>
<dbReference type="Gene3D" id="2.60.120.10">
    <property type="entry name" value="Jelly Rolls"/>
    <property type="match status" value="1"/>
</dbReference>